<dbReference type="EMBL" id="JAHESD010000089">
    <property type="protein sequence ID" value="MBT1706185.1"/>
    <property type="molecule type" value="Genomic_DNA"/>
</dbReference>
<evidence type="ECO:0000313" key="4">
    <source>
        <dbReference type="EMBL" id="MBT1706185.1"/>
    </source>
</evidence>
<evidence type="ECO:0000256" key="2">
    <source>
        <dbReference type="SAM" id="Coils"/>
    </source>
</evidence>
<accession>A0ABS5VXR8</accession>
<name>A0ABS5VXR8_9BACT</name>
<dbReference type="Proteomes" id="UP000772618">
    <property type="component" value="Unassembled WGS sequence"/>
</dbReference>
<gene>
    <name evidence="4" type="ORF">KK060_23045</name>
</gene>
<dbReference type="PANTHER" id="PTHR43804">
    <property type="entry name" value="LD18447P"/>
    <property type="match status" value="1"/>
</dbReference>
<organism evidence="4 5">
    <name type="scientific">Chryseosolibacter indicus</name>
    <dbReference type="NCBI Taxonomy" id="2782351"/>
    <lineage>
        <taxon>Bacteria</taxon>
        <taxon>Pseudomonadati</taxon>
        <taxon>Bacteroidota</taxon>
        <taxon>Cytophagia</taxon>
        <taxon>Cytophagales</taxon>
        <taxon>Chryseotaleaceae</taxon>
        <taxon>Chryseosolibacter</taxon>
    </lineage>
</organism>
<feature type="non-terminal residue" evidence="4">
    <location>
        <position position="216"/>
    </location>
</feature>
<dbReference type="InterPro" id="IPR005139">
    <property type="entry name" value="PCRF"/>
</dbReference>
<comment type="caution">
    <text evidence="4">The sequence shown here is derived from an EMBL/GenBank/DDBJ whole genome shotgun (WGS) entry which is preliminary data.</text>
</comment>
<dbReference type="Gene3D" id="6.10.140.1950">
    <property type="match status" value="1"/>
</dbReference>
<dbReference type="InterPro" id="IPR045853">
    <property type="entry name" value="Pep_chain_release_fac_I_sf"/>
</dbReference>
<keyword evidence="5" id="KW-1185">Reference proteome</keyword>
<dbReference type="SUPFAM" id="SSF75620">
    <property type="entry name" value="Release factor"/>
    <property type="match status" value="1"/>
</dbReference>
<dbReference type="Pfam" id="PF03462">
    <property type="entry name" value="PCRF"/>
    <property type="match status" value="1"/>
</dbReference>
<dbReference type="PANTHER" id="PTHR43804:SF7">
    <property type="entry name" value="LD18447P"/>
    <property type="match status" value="1"/>
</dbReference>
<keyword evidence="2" id="KW-0175">Coiled coil</keyword>
<feature type="coiled-coil region" evidence="2">
    <location>
        <begin position="31"/>
        <end position="82"/>
    </location>
</feature>
<keyword evidence="1" id="KW-0488">Methylation</keyword>
<dbReference type="SMART" id="SM00937">
    <property type="entry name" value="PCRF"/>
    <property type="match status" value="1"/>
</dbReference>
<protein>
    <submittedName>
        <fullName evidence="4">PCRF domain-containing protein</fullName>
    </submittedName>
</protein>
<reference evidence="4 5" key="1">
    <citation type="submission" date="2021-05" db="EMBL/GenBank/DDBJ databases">
        <title>A Polyphasic approach of four new species of the genus Ohtaekwangia: Ohtaekwangia histidinii sp. nov., Ohtaekwangia cretensis sp. nov., Ohtaekwangia indiensis sp. nov., Ohtaekwangia reichenbachii sp. nov. from diverse environment.</title>
        <authorList>
            <person name="Octaviana S."/>
        </authorList>
    </citation>
    <scope>NUCLEOTIDE SEQUENCE [LARGE SCALE GENOMIC DNA]</scope>
    <source>
        <strain evidence="4 5">PWU20</strain>
    </source>
</reference>
<proteinExistence type="predicted"/>
<dbReference type="Gene3D" id="3.30.70.1660">
    <property type="match status" value="1"/>
</dbReference>
<feature type="domain" description="Peptide chain release factor" evidence="3">
    <location>
        <begin position="63"/>
        <end position="177"/>
    </location>
</feature>
<sequence length="216" mass="24102">MIEKLEEIKLRFEEVGQLLVQPDSMSDVKKFSQLSKEYKDLEKIVNKYNQLTGAQKHLQQAKEVLEKEKDADLRELAKMEIDELGPKIEQLDAELKELLIPKDPNDDKNVLLEIRAGTGGDEAAIFAGDLWRMYQRFCDRKGLKMSVLDVTEGTAGGYKEVISSVTGEGAYGLLKFESGVHRVQRLPATAQMGRVHTSAASVVVLPEVDEVGDVVI</sequence>
<evidence type="ECO:0000313" key="5">
    <source>
        <dbReference type="Proteomes" id="UP000772618"/>
    </source>
</evidence>
<evidence type="ECO:0000259" key="3">
    <source>
        <dbReference type="SMART" id="SM00937"/>
    </source>
</evidence>
<dbReference type="RefSeq" id="WP_254157263.1">
    <property type="nucleotide sequence ID" value="NZ_JAHESD010000089.1"/>
</dbReference>
<dbReference type="InterPro" id="IPR050057">
    <property type="entry name" value="Prokaryotic/Mito_RF"/>
</dbReference>
<evidence type="ECO:0000256" key="1">
    <source>
        <dbReference type="ARBA" id="ARBA00022481"/>
    </source>
</evidence>